<dbReference type="AlphaFoldDB" id="A0A0F9G6B7"/>
<reference evidence="1" key="1">
    <citation type="journal article" date="2015" name="Nature">
        <title>Complex archaea that bridge the gap between prokaryotes and eukaryotes.</title>
        <authorList>
            <person name="Spang A."/>
            <person name="Saw J.H."/>
            <person name="Jorgensen S.L."/>
            <person name="Zaremba-Niedzwiedzka K."/>
            <person name="Martijn J."/>
            <person name="Lind A.E."/>
            <person name="van Eijk R."/>
            <person name="Schleper C."/>
            <person name="Guy L."/>
            <person name="Ettema T.J."/>
        </authorList>
    </citation>
    <scope>NUCLEOTIDE SEQUENCE</scope>
</reference>
<protein>
    <submittedName>
        <fullName evidence="1">Uncharacterized protein</fullName>
    </submittedName>
</protein>
<comment type="caution">
    <text evidence="1">The sequence shown here is derived from an EMBL/GenBank/DDBJ whole genome shotgun (WGS) entry which is preliminary data.</text>
</comment>
<gene>
    <name evidence="1" type="ORF">LCGC14_2221540</name>
</gene>
<evidence type="ECO:0000313" key="1">
    <source>
        <dbReference type="EMBL" id="KKL58822.1"/>
    </source>
</evidence>
<name>A0A0F9G6B7_9ZZZZ</name>
<sequence length="39" mass="4651">MIRSHNYTISNRMKVFKFLQNVLKLTLNNIKKTIRSVLS</sequence>
<organism evidence="1">
    <name type="scientific">marine sediment metagenome</name>
    <dbReference type="NCBI Taxonomy" id="412755"/>
    <lineage>
        <taxon>unclassified sequences</taxon>
        <taxon>metagenomes</taxon>
        <taxon>ecological metagenomes</taxon>
    </lineage>
</organism>
<dbReference type="EMBL" id="LAZR01029688">
    <property type="protein sequence ID" value="KKL58822.1"/>
    <property type="molecule type" value="Genomic_DNA"/>
</dbReference>
<proteinExistence type="predicted"/>
<accession>A0A0F9G6B7</accession>